<evidence type="ECO:0000256" key="5">
    <source>
        <dbReference type="ARBA" id="ARBA00023284"/>
    </source>
</evidence>
<evidence type="ECO:0000259" key="7">
    <source>
        <dbReference type="Pfam" id="PF00085"/>
    </source>
</evidence>
<sequence length="103" mass="11570">MIKQVYSFDFKKEIGNGTTVVNFYSNLGSPSKLVAPIFNEVEDEVSGKAKFLKVNIDANRELVNKYDIPSIQSIMIFKNGKEVSKLNGFLPKEVLKQNVEANL</sequence>
<dbReference type="InterPro" id="IPR005746">
    <property type="entry name" value="Thioredoxin"/>
</dbReference>
<dbReference type="OrthoDB" id="9790390at2"/>
<evidence type="ECO:0000313" key="8">
    <source>
        <dbReference type="EMBL" id="NFA41711.1"/>
    </source>
</evidence>
<dbReference type="Proteomes" id="UP000472355">
    <property type="component" value="Unassembled WGS sequence"/>
</dbReference>
<organism evidence="9 14">
    <name type="scientific">Clostridium botulinum</name>
    <dbReference type="NCBI Taxonomy" id="1491"/>
    <lineage>
        <taxon>Bacteria</taxon>
        <taxon>Bacillati</taxon>
        <taxon>Bacillota</taxon>
        <taxon>Clostridia</taxon>
        <taxon>Eubacteriales</taxon>
        <taxon>Clostridiaceae</taxon>
        <taxon>Clostridium</taxon>
    </lineage>
</organism>
<dbReference type="AlphaFoldDB" id="A0A0C2SJQ4"/>
<dbReference type="EMBL" id="SGKU01000007">
    <property type="protein sequence ID" value="NFA41711.1"/>
    <property type="molecule type" value="Genomic_DNA"/>
</dbReference>
<accession>A0A0C2SJQ4</accession>
<protein>
    <recommendedName>
        <fullName evidence="6">Thioredoxin</fullName>
    </recommendedName>
</protein>
<evidence type="ECO:0000256" key="1">
    <source>
        <dbReference type="ARBA" id="ARBA00008987"/>
    </source>
</evidence>
<dbReference type="EMBL" id="SWVK01000022">
    <property type="protein sequence ID" value="NFN36307.1"/>
    <property type="molecule type" value="Genomic_DNA"/>
</dbReference>
<evidence type="ECO:0000313" key="13">
    <source>
        <dbReference type="Proteomes" id="UP000473681"/>
    </source>
</evidence>
<evidence type="ECO:0000313" key="11">
    <source>
        <dbReference type="EMBL" id="NFV28027.1"/>
    </source>
</evidence>
<comment type="similarity">
    <text evidence="1 6">Belongs to the thioredoxin family.</text>
</comment>
<dbReference type="PANTHER" id="PTHR45663">
    <property type="entry name" value="GEO12009P1"/>
    <property type="match status" value="1"/>
</dbReference>
<dbReference type="RefSeq" id="WP_003370859.1">
    <property type="nucleotide sequence ID" value="NZ_CP010520.1"/>
</dbReference>
<dbReference type="SUPFAM" id="SSF52833">
    <property type="entry name" value="Thioredoxin-like"/>
    <property type="match status" value="1"/>
</dbReference>
<keyword evidence="4" id="KW-1015">Disulfide bond</keyword>
<gene>
    <name evidence="8" type="ORF">EXM65_03695</name>
    <name evidence="9" type="ORF">FC774_15915</name>
    <name evidence="10" type="ORF">FDB51_14515</name>
    <name evidence="11" type="ORF">FDG31_18200</name>
</gene>
<evidence type="ECO:0000313" key="12">
    <source>
        <dbReference type="Proteomes" id="UP000472355"/>
    </source>
</evidence>
<dbReference type="InterPro" id="IPR036249">
    <property type="entry name" value="Thioredoxin-like_sf"/>
</dbReference>
<dbReference type="InterPro" id="IPR013766">
    <property type="entry name" value="Thioredoxin_domain"/>
</dbReference>
<evidence type="ECO:0000313" key="9">
    <source>
        <dbReference type="EMBL" id="NFF89338.1"/>
    </source>
</evidence>
<reference evidence="13 14" key="2">
    <citation type="submission" date="2019-04" db="EMBL/GenBank/DDBJ databases">
        <title>Genome sequencing of Clostridium botulinum Groups I-IV and Clostridium butyricum.</title>
        <authorList>
            <person name="Brunt J."/>
            <person name="Van Vliet A.H.M."/>
            <person name="Stringer S.C."/>
            <person name="Carter A.T."/>
            <person name="Peck M.W."/>
        </authorList>
    </citation>
    <scope>NUCLEOTIDE SEQUENCE [LARGE SCALE GENOMIC DNA]</scope>
    <source>
        <strain evidence="9 14">1605</strain>
        <strain evidence="11 15">BL81</strain>
        <strain evidence="10 13">CB-K-33E</strain>
    </source>
</reference>
<dbReference type="PANTHER" id="PTHR45663:SF11">
    <property type="entry name" value="GEO12009P1"/>
    <property type="match status" value="1"/>
</dbReference>
<comment type="caution">
    <text evidence="9">The sequence shown here is derived from an EMBL/GenBank/DDBJ whole genome shotgun (WGS) entry which is preliminary data.</text>
</comment>
<dbReference type="Pfam" id="PF00085">
    <property type="entry name" value="Thioredoxin"/>
    <property type="match status" value="1"/>
</dbReference>
<feature type="domain" description="Thioredoxin" evidence="7">
    <location>
        <begin position="7"/>
        <end position="100"/>
    </location>
</feature>
<dbReference type="Proteomes" id="UP000486903">
    <property type="component" value="Unassembled WGS sequence"/>
</dbReference>
<evidence type="ECO:0000256" key="2">
    <source>
        <dbReference type="ARBA" id="ARBA00022448"/>
    </source>
</evidence>
<dbReference type="EMBL" id="SWOV01000062">
    <property type="protein sequence ID" value="NFF89338.1"/>
    <property type="molecule type" value="Genomic_DNA"/>
</dbReference>
<reference evidence="8 12" key="1">
    <citation type="submission" date="2019-02" db="EMBL/GenBank/DDBJ databases">
        <title>Genome sequencing of Clostridium botulinum clinical isolates.</title>
        <authorList>
            <person name="Brunt J."/>
            <person name="Van Vliet A.H.M."/>
            <person name="Stringer S.C."/>
            <person name="Grant K.A."/>
            <person name="Carter A.C."/>
            <person name="Peck M.W."/>
        </authorList>
    </citation>
    <scope>NUCLEOTIDE SEQUENCE [LARGE SCALE GENOMIC DNA]</scope>
    <source>
        <strain evidence="8 12">H113700579</strain>
    </source>
</reference>
<evidence type="ECO:0000256" key="3">
    <source>
        <dbReference type="ARBA" id="ARBA00022982"/>
    </source>
</evidence>
<dbReference type="GO" id="GO:0005737">
    <property type="term" value="C:cytoplasm"/>
    <property type="evidence" value="ECO:0007669"/>
    <property type="project" value="TreeGrafter"/>
</dbReference>
<proteinExistence type="inferred from homology"/>
<name>A0A0C2SJQ4_CLOBO</name>
<dbReference type="Gene3D" id="3.40.30.10">
    <property type="entry name" value="Glutaredoxin"/>
    <property type="match status" value="1"/>
</dbReference>
<keyword evidence="3" id="KW-0249">Electron transport</keyword>
<dbReference type="Proteomes" id="UP000473681">
    <property type="component" value="Unassembled WGS sequence"/>
</dbReference>
<evidence type="ECO:0000313" key="15">
    <source>
        <dbReference type="Proteomes" id="UP000486903"/>
    </source>
</evidence>
<evidence type="ECO:0000256" key="6">
    <source>
        <dbReference type="PIRNR" id="PIRNR000077"/>
    </source>
</evidence>
<dbReference type="PIRSF" id="PIRSF000077">
    <property type="entry name" value="Thioredoxin"/>
    <property type="match status" value="1"/>
</dbReference>
<evidence type="ECO:0000256" key="4">
    <source>
        <dbReference type="ARBA" id="ARBA00023157"/>
    </source>
</evidence>
<dbReference type="EMBL" id="SXFB01000028">
    <property type="protein sequence ID" value="NFV28027.1"/>
    <property type="molecule type" value="Genomic_DNA"/>
</dbReference>
<dbReference type="CDD" id="cd02947">
    <property type="entry name" value="TRX_family"/>
    <property type="match status" value="1"/>
</dbReference>
<evidence type="ECO:0000313" key="10">
    <source>
        <dbReference type="EMBL" id="NFN36307.1"/>
    </source>
</evidence>
<keyword evidence="5" id="KW-0676">Redox-active center</keyword>
<evidence type="ECO:0000313" key="14">
    <source>
        <dbReference type="Proteomes" id="UP000476820"/>
    </source>
</evidence>
<keyword evidence="2" id="KW-0813">Transport</keyword>
<dbReference type="Proteomes" id="UP000476820">
    <property type="component" value="Unassembled WGS sequence"/>
</dbReference>
<dbReference type="GO" id="GO:0015035">
    <property type="term" value="F:protein-disulfide reductase activity"/>
    <property type="evidence" value="ECO:0007669"/>
    <property type="project" value="InterPro"/>
</dbReference>